<dbReference type="InterPro" id="IPR000073">
    <property type="entry name" value="AB_hydrolase_1"/>
</dbReference>
<evidence type="ECO:0000313" key="2">
    <source>
        <dbReference type="EMBL" id="SER13909.1"/>
    </source>
</evidence>
<reference evidence="3" key="1">
    <citation type="submission" date="2016-10" db="EMBL/GenBank/DDBJ databases">
        <authorList>
            <person name="Varghese N."/>
            <person name="Submissions S."/>
        </authorList>
    </citation>
    <scope>NUCLEOTIDE SEQUENCE [LARGE SCALE GENOMIC DNA]</scope>
    <source>
        <strain evidence="3">DSM 25927</strain>
    </source>
</reference>
<protein>
    <submittedName>
        <fullName evidence="2">Lysophospholipase, alpha-beta hydrolase superfamily</fullName>
    </submittedName>
</protein>
<dbReference type="AlphaFoldDB" id="A0A1H9LRL4"/>
<keyword evidence="2" id="KW-0378">Hydrolase</keyword>
<dbReference type="GO" id="GO:0016787">
    <property type="term" value="F:hydrolase activity"/>
    <property type="evidence" value="ECO:0007669"/>
    <property type="project" value="UniProtKB-KW"/>
</dbReference>
<dbReference type="PRINTS" id="PR00111">
    <property type="entry name" value="ABHYDROLASE"/>
</dbReference>
<dbReference type="Proteomes" id="UP000199233">
    <property type="component" value="Unassembled WGS sequence"/>
</dbReference>
<dbReference type="OrthoDB" id="5290302at2"/>
<keyword evidence="3" id="KW-1185">Reference proteome</keyword>
<gene>
    <name evidence="2" type="ORF">SAMN04488038_11713</name>
</gene>
<dbReference type="EMBL" id="FOFS01000017">
    <property type="protein sequence ID" value="SER13909.1"/>
    <property type="molecule type" value="Genomic_DNA"/>
</dbReference>
<accession>A0A1H9LRL4</accession>
<dbReference type="PANTHER" id="PTHR43194">
    <property type="entry name" value="HYDROLASE ALPHA/BETA FOLD FAMILY"/>
    <property type="match status" value="1"/>
</dbReference>
<evidence type="ECO:0000313" key="3">
    <source>
        <dbReference type="Proteomes" id="UP000199233"/>
    </source>
</evidence>
<feature type="domain" description="AB hydrolase-1" evidence="1">
    <location>
        <begin position="7"/>
        <end position="241"/>
    </location>
</feature>
<dbReference type="Pfam" id="PF12697">
    <property type="entry name" value="Abhydrolase_6"/>
    <property type="match status" value="1"/>
</dbReference>
<name>A0A1H9LRL4_9GAMM</name>
<dbReference type="InterPro" id="IPR050228">
    <property type="entry name" value="Carboxylesterase_BioH"/>
</dbReference>
<dbReference type="RefSeq" id="WP_093289268.1">
    <property type="nucleotide sequence ID" value="NZ_FOFS01000017.1"/>
</dbReference>
<proteinExistence type="predicted"/>
<evidence type="ECO:0000259" key="1">
    <source>
        <dbReference type="Pfam" id="PF12697"/>
    </source>
</evidence>
<dbReference type="STRING" id="489703.SAMN04488038_11713"/>
<dbReference type="Gene3D" id="3.40.50.1820">
    <property type="entry name" value="alpha/beta hydrolase"/>
    <property type="match status" value="1"/>
</dbReference>
<dbReference type="PANTHER" id="PTHR43194:SF5">
    <property type="entry name" value="PIMELOYL-[ACYL-CARRIER PROTEIN] METHYL ESTER ESTERASE"/>
    <property type="match status" value="1"/>
</dbReference>
<dbReference type="InterPro" id="IPR029058">
    <property type="entry name" value="AB_hydrolase_fold"/>
</dbReference>
<organism evidence="2 3">
    <name type="scientific">Solimonas aquatica</name>
    <dbReference type="NCBI Taxonomy" id="489703"/>
    <lineage>
        <taxon>Bacteria</taxon>
        <taxon>Pseudomonadati</taxon>
        <taxon>Pseudomonadota</taxon>
        <taxon>Gammaproteobacteria</taxon>
        <taxon>Nevskiales</taxon>
        <taxon>Nevskiaceae</taxon>
        <taxon>Solimonas</taxon>
    </lineage>
</organism>
<sequence>MSAAPWILLRGLTRDARHWGGFAAALREREPDARIIALDLPGNGLRYREPSAARVEDAARECRAQLKAQGLSPPYRLLAMSLGAMVAVAWAQQAPEELKRCVLINTSLRPYSRFYQRLRPRQYPRLLGMVLRWHDAPYCEQRLLHMTSRRQMREVLADWCAWRSATPVSRANAWRQLHSAMRFMAPREAPSVPMLLLAGARDALVNPDCSRRLAQAWHLPLIEHPDAGHDLPLDDPAWVLAQL</sequence>
<dbReference type="SUPFAM" id="SSF53474">
    <property type="entry name" value="alpha/beta-Hydrolases"/>
    <property type="match status" value="1"/>
</dbReference>